<organism evidence="11 12">
    <name type="scientific">Coccomyxa subellipsoidea</name>
    <dbReference type="NCBI Taxonomy" id="248742"/>
    <lineage>
        <taxon>Eukaryota</taxon>
        <taxon>Viridiplantae</taxon>
        <taxon>Chlorophyta</taxon>
        <taxon>core chlorophytes</taxon>
        <taxon>Trebouxiophyceae</taxon>
        <taxon>Trebouxiophyceae incertae sedis</taxon>
        <taxon>Coccomyxaceae</taxon>
        <taxon>Coccomyxa</taxon>
    </lineage>
</organism>
<dbReference type="SMART" id="SM00165">
    <property type="entry name" value="UBA"/>
    <property type="match status" value="1"/>
</dbReference>
<feature type="region of interest" description="Disordered" evidence="8">
    <location>
        <begin position="3538"/>
        <end position="3598"/>
    </location>
</feature>
<dbReference type="InterPro" id="IPR015940">
    <property type="entry name" value="UBA"/>
</dbReference>
<feature type="compositionally biased region" description="Gly residues" evidence="8">
    <location>
        <begin position="2105"/>
        <end position="2117"/>
    </location>
</feature>
<dbReference type="SUPFAM" id="SSF46934">
    <property type="entry name" value="UBA-like"/>
    <property type="match status" value="1"/>
</dbReference>
<dbReference type="SUPFAM" id="SSF48371">
    <property type="entry name" value="ARM repeat"/>
    <property type="match status" value="1"/>
</dbReference>
<feature type="compositionally biased region" description="Gly residues" evidence="8">
    <location>
        <begin position="3699"/>
        <end position="3710"/>
    </location>
</feature>
<sequence>MVQCWGKRSKVARSAVHIPCCPSFRWNPLNWRWFQCCLGLALTLGVGQFFSICGNYGLNCAACYTCHTREKFRRYCASHQETREAMARGLDGPGLSPLDVHPETWAHLPGFEEEMEHRRKKLAAIKACGGDLMTRVRLKKAVEPPAQVREIVDKVTNTPFDALPDVLDGFTWRFEKGDFNHWATLFNYFDELLERALATRHDLHLNYECAVRDPPFPSRSVLAILRVSATILENCSNKHLYHSYEHLTSLLAAPDPAVVIATLQTLVAFVRKTHASSVRWHGWPDLNSRLLALSQGWGGKEEGLDLAVCTQSDEAAIRPCLSLGTTLNFQFYVDASDASRAPADGSEPSGLRVINLQNLDRYQEREHDILRQLVERFAVPEKLRFPLLARITVARKFGTLEGRRHLARLRLLSLHILFQCNPSPDAVAEFYSQEPEFVSDLVCLLVGGAAIPEDLRILALRVLAVQLLDRTHHTGVISAISSGGQSGLLSMLMHRSIASVAAGAAAGEQPEYSVQFVDALLTLVGALSASTSGCSALAEAGSLSALMPMLKDADPAHTGLVASAVRILEAFLDFSPNSATQFREMGGLTDMIDRLMAEVGLPRADQAWPDQAAPAAAGPEDMQMDAPAPSAAAQRPGHAGKLLTTAETPAPQPGVLISYQRRVLLKALLRTIALTSYAPGASGRPQEEDHAALYACLRRIFERSTEFGGGLFALAASLMTDQIHHEPLSFNALDEAGLPEAFLNAIKAGVLPSGEAVCAVPSTLVALCLNEKGLERVKESKALDCFVPIFTTPTYLRALQFQGDTPSALGSNFDELMRHVNSLRNDTLDMDTGTSASAQPMDTDDGKPAEAAPADVDMSGAVASPKAGSDRHANWHPHVAECIMHSARLLETMLSNQNFSRQFVERGGLQLLLKLYTLKHLPPTFGSSGASHAVMAVFRTCTQLHGPLVTEKVAEALAEHLRTALLLAMSIGRSALQDVDAKRRDEYTRCVSSLEGVTSLASAVSRSSMAMLNEVSKAGRFAGLKTLVLDEPIPEHALAVENVAPTSAIIARIGDLERIVHLQIALAESRKAEMEAEGLLEAATAEVAQKAPAQQEQLPGLINDDLPGMIDSRSFEEVVGGMSMAPQPRTLRNATLRATQGLLPGPSRALLLAAESERMAEDGDIVDPPAAGSPRDASGGHKNGKKKSGEDLALEVLTHFAATVRGFYSSLTKSIHTPLRRREEGLPMTPAIRSTALHLGLVMKMNCEGVGIRHWDGSGPEPAQGAEASSSSGSSLPAAAYMEWSQWRARYLSAMVDGLAAVLFDNRRGTCHCLMLNYWVRCGGLQAFLAQFGTAAQFLWDVTAADKALGSAPADQMEELPSTSEDIRRTRVAEKKRVGRVRERAETLLSSMLALLNQLADSARILNSPLSSSLLVIPLNDEDQETNAAWSSAENLVKSLKSAILDAVLPVWSSPSLASCSPQNTGAVTSILKHCTEAVSAPASRPGNRGAPPPDPAIVQQVVEMGFGEERVREALRRVGHNSVELAMEWLINHPEELMEAAPTAPAPQADQVPAVAKAINLAPAQALLKPKNEAPSTEQLVDGAVSVLEQVPSAAFSLADLLKSHSAQQGRREDEAVLTRLLQRLHSAESFAETVAARPAVGLLGPAHLLALLCDEDPGMRRAGAKTGLPSVALGLLEAWVAAHATKPSALKGLDTADVAAIPRWVDALLLVLDACTHIDWQAPTPEAAVSAPEQPSASDAAAPEAEQGMDVDAPAAAEQPADPSAPAADQAGASEQPTASAAADTKKPAEHAPLVEDVFRKLPKHEGILSEEEQDRAMRVAMALLRHLHAWGAVYEEPTQPLIEAAALQQPNPPSSAQGVLLLLSCLTKRHSIALKVLAGRGPKLILEVPLACFTPDLEPYISAIMRHILEDPVTLQAAMEAEIRSTLSKGRRTPKPSSYASGSQQTDGSMPVRQFLQTCAAVINREPTVFFEAVLGICTIRENNGRPLVVLKKAKADGAKASDDKKDADAPSGGPPDSGTGGAAGGAGASGPSANTPAPQGNAPSSSGGGAGGSAAGGSTLGPSGSGAPPHRRDSGIARRHGGAGGGTPGGGTPGGGPPGGGPGGGGSGGGGGKTPKDRDKDNKGRSGKKVPSSFVEVIDTLVDLVIRYEGPTSESKPKDASTGASAMNTDTPAPQPSTSEAPAPSAVGGASTAAPQSVEQVITQLNAQMKQTAQARTPEQKQEEKDLMVQCIALKMLTEFTLMYNACVGVLLKRDVEGTRGRGSSPPSTPAAPKADSPQSLLFRHVMHRHLVFIPEPEVSMQGLGEQASFFLMAICIRSAEGRKRITLEIVRTLSANTDQKPPAGFGRPSAAALAAIPFKQKAGFPPPYKVKAFVELAGSLLSAGAAKSQAGQPTGLSGEMLRCMRSSGVINALIGALKLVDMDHPNAVKSIGTILKPLEILTRSLPASMLTGFGRHARQARLFNRTALGSAAASEPEVERALAALEGPSSGDEPMRDAQEDSAAAGPEAVAAAERLRQAFEREQNGDNVENLARSVESVMEQIIEQAYGEDGMEGFPESDSEGDGTDEDVIESEEDDAMGEEPMPEMTDEEDEDLDGDVVADLDDDDEDDDDERQHHRHHHHDSADHSVYSDDDESSSDESGDEDHEVEVLFDDIEEDAMVGPLLGEADQLLMEHGGDENGSTEDEDDLHDGADEDDEHGHYDDGDEDDDVDDEDEGDMDGDGEDFGVDDLPAMEDHEFLLGEDDDGLLAWPEEDGMMGEEVFHPNPHPPRWVGIPRMNGTHNLARAGAAAQHNAVELMVNELLNTGALGGIQVDGRDQRFRYRMRTTQQNGAPSAGGVPGAAGSSRHRLLQRPAAVPGVRSAADEARSANEMRILRMNQPFPTVFAPDDTGNPGEYWMITADNGQRGFSAGPRNIVLQSPNAASLIDFSADMMRGAGAMAAMSNWSDDGQPPSAMESTQLAGQLEQSLVETLRQHASPEEPEDVPAAAAAAEMADAQPAAVRALELAAGELRGEDLNRSILNSSGELRQALDALNRAGQSPAPFAAPRAPAEAQTGGAPNERSAAQSEAPPARSQAAAGDPLRASNAPSTAQNEELRLRAAGGLFARAGELLGARNIRTPDDVPDALRETWERLILTYGDTTASRQGVQLPSSTSALTDPQVEIIRQSLRDRVGGRLRESGSEAAAAQFERFVADFDPRNVAHVPEDMRAMISAIENTAQAEPVTPMIAPGGPRSAGIPPGGPLLAALEQLRARAPPVTPAPGDAPADRAIRRQPPGPPPLAGEQTPAATASAAFPPPAPRRTRYQARLRGVPPQDAAEREAYNARLRAGLAPSILGAPHVPAAPQPAVASQPPAAIGADLFSSAMSAAMSGLTGAAPPAPSLPQQASAQPAPSAARPLIGADLLSAALSGAAAPSASGDGGDFFSPENFRRRAAVREQRAAALEQPGRDVEMADAEPSSEAAAEIRSDSEAVVEPSPPGPSRAAARLGGPANLARALEGTGIDPDVFDCMPPALQQEVLGDAVIYRDNPAADSEEAAQLPGSSAPERSQPMETAQPEQEAAAEPASSAGPAEGEPPTSAAGPSAQEGSDDEMAGIDPEFLAALPEELQAEVLEAQRRERRQRRAEAEHAAAQAAAASGEGGPQELDLATTLASFPPEVRDEVLMTADEEMLAQLPPAILAEAQALRERAHGGRPGSRHLGGGAAMPSSLSDATMRGLRERRRGELAGQLAGAAAGARMAAAIGRRAGFADFAMDRIQATVDSHMQQSLLSLNKGGTPGLQGYSPVKVDDDALVTLISLLRVSSPLVKQHLQRLFLNLCEDKATMESTLRILLSLLRAPLSADEARAARQEPKQQLTQPASLSAALQAGEGMAVAEEAPELLPLVQLGILGRGATAVPPAMTRRILELVTHLAKHTSKGAYEIIGLKVPLAEDQAALLLGMQDKKGKGKAVEEGDVAKDSKVGLDVLLELLSKTLCKRSTAHLEAALNTIEVTLSLAKRHDALSDKTTRGLLLKALERDRDARRADLEAHLSPASIARDQRVDRARLEAMLPSEEAAGAAGAAARPATPASAQQDPPSTPAAQAGRQSLDEPASARQSAGPARASSDAAIDAIIAANRAPRKPMLEGVDQELLRQLPRLLGQGSLSDTAYKRAAKCIRLLVLCSADSKTPMLNELESELHKLSGEAVRELRSMVAGTSGSGPVVNMGVGALGSRVLCICEVIGALINPKGVKDQTPLVQLIGGQDIFKDKEVDPRDMAGLEELISRTEPLWAALSDAIAVLEADLANTHPAGPADAANPNRILSPGATQVLPLVKAFFVLCEPRTSHLPPPVSMRRRSSTSVSMDLSLAPVTSEETPSQGASPDGKPLEAQLPFLRFAERHRRLVNVLIQQNVQLLLEGPLTQLMRTPRLIDFDNKRAFFRSQVRSSSDRYHGSLRIHVRREHIFEDSFHQLRSKTPDEMRGKLSVQFHSEEGIDAGGVTREWYQVMARETFNPNISLFVPTGGSTFQPNPNSIVQNDEARGTNHLDFFKFVGRVVGKALYDGQLIDAYFTRSFYKHMLGQPLTYQDIEGVDPEYYKNLTWLLEHDMTDVVDLNFVEEVDYFGRVEHVELKPGGRDIKVTNENKREYVDLVAEHRMTTAIRAQIQAFLKGFWEMVPRDLISMFNDHELELLISGLPEIDVDDLRANTEYQGFTANSPVIQYFWEVVREMDKEDLALLVQFVTGTSKVPLEGFKALQGIGGPQKFQIHKAYGSQQKLPAAHTCFNQLDLVEYESKEQLRDRLMLALHEGATGFGFG</sequence>
<feature type="compositionally biased region" description="Gly residues" evidence="8">
    <location>
        <begin position="2022"/>
        <end position="2032"/>
    </location>
</feature>
<keyword evidence="4" id="KW-0808">Transferase</keyword>
<feature type="compositionally biased region" description="Low complexity" evidence="8">
    <location>
        <begin position="4062"/>
        <end position="4078"/>
    </location>
</feature>
<gene>
    <name evidence="11" type="ORF">WJX75_003651</name>
</gene>
<dbReference type="InterPro" id="IPR009060">
    <property type="entry name" value="UBA-like_sf"/>
</dbReference>
<dbReference type="Gene3D" id="1.10.8.10">
    <property type="entry name" value="DNA helicase RuvA subunit, C-terminal domain"/>
    <property type="match status" value="1"/>
</dbReference>
<dbReference type="SMART" id="SM00119">
    <property type="entry name" value="HECTc"/>
    <property type="match status" value="1"/>
</dbReference>
<dbReference type="Gene3D" id="3.30.2160.10">
    <property type="entry name" value="Hect, E3 ligase catalytic domain"/>
    <property type="match status" value="1"/>
</dbReference>
<feature type="region of interest" description="Disordered" evidence="8">
    <location>
        <begin position="3442"/>
        <end position="3493"/>
    </location>
</feature>
<feature type="compositionally biased region" description="Low complexity" evidence="8">
    <location>
        <begin position="1755"/>
        <end position="1777"/>
    </location>
</feature>
<accession>A0ABR2YBA6</accession>
<feature type="domain" description="UBA" evidence="9">
    <location>
        <begin position="1493"/>
        <end position="1534"/>
    </location>
</feature>
<reference evidence="11 12" key="1">
    <citation type="journal article" date="2024" name="Nat. Commun.">
        <title>Phylogenomics reveals the evolutionary origins of lichenization in chlorophyte algae.</title>
        <authorList>
            <person name="Puginier C."/>
            <person name="Libourel C."/>
            <person name="Otte J."/>
            <person name="Skaloud P."/>
            <person name="Haon M."/>
            <person name="Grisel S."/>
            <person name="Petersen M."/>
            <person name="Berrin J.G."/>
            <person name="Delaux P.M."/>
            <person name="Dal Grande F."/>
            <person name="Keller J."/>
        </authorList>
    </citation>
    <scope>NUCLEOTIDE SEQUENCE [LARGE SCALE GENOMIC DNA]</scope>
    <source>
        <strain evidence="11 12">SAG 216-7</strain>
    </source>
</reference>
<feature type="region of interest" description="Disordered" evidence="8">
    <location>
        <begin position="1255"/>
        <end position="1274"/>
    </location>
</feature>
<feature type="region of interest" description="Disordered" evidence="8">
    <location>
        <begin position="2553"/>
        <end position="2735"/>
    </location>
</feature>
<dbReference type="Proteomes" id="UP001491310">
    <property type="component" value="Unassembled WGS sequence"/>
</dbReference>
<evidence type="ECO:0000256" key="8">
    <source>
        <dbReference type="SAM" id="MobiDB-lite"/>
    </source>
</evidence>
<feature type="region of interest" description="Disordered" evidence="8">
    <location>
        <begin position="612"/>
        <end position="637"/>
    </location>
</feature>
<feature type="region of interest" description="Disordered" evidence="8">
    <location>
        <begin position="2492"/>
        <end position="2515"/>
    </location>
</feature>
<feature type="compositionally biased region" description="Basic and acidic residues" evidence="8">
    <location>
        <begin position="1999"/>
        <end position="2012"/>
    </location>
</feature>
<evidence type="ECO:0000256" key="2">
    <source>
        <dbReference type="ARBA" id="ARBA00004906"/>
    </source>
</evidence>
<feature type="region of interest" description="Disordered" evidence="8">
    <location>
        <begin position="1727"/>
        <end position="1799"/>
    </location>
</feature>
<comment type="caution">
    <text evidence="11">The sequence shown here is derived from an EMBL/GenBank/DDBJ whole genome shotgun (WGS) entry which is preliminary data.</text>
</comment>
<feature type="compositionally biased region" description="Low complexity" evidence="8">
    <location>
        <begin position="2837"/>
        <end position="2850"/>
    </location>
</feature>
<dbReference type="CDD" id="cd14327">
    <property type="entry name" value="UBA_atUPL1_2_like"/>
    <property type="match status" value="1"/>
</dbReference>
<feature type="compositionally biased region" description="Basic and acidic residues" evidence="8">
    <location>
        <begin position="2118"/>
        <end position="2128"/>
    </location>
</feature>
<dbReference type="PANTHER" id="PTHR11254">
    <property type="entry name" value="HECT DOMAIN UBIQUITIN-PROTEIN LIGASE"/>
    <property type="match status" value="1"/>
</dbReference>
<feature type="compositionally biased region" description="Low complexity" evidence="8">
    <location>
        <begin position="3047"/>
        <end position="3059"/>
    </location>
</feature>
<feature type="compositionally biased region" description="Acidic residues" evidence="8">
    <location>
        <begin position="2556"/>
        <end position="2617"/>
    </location>
</feature>
<evidence type="ECO:0000313" key="12">
    <source>
        <dbReference type="Proteomes" id="UP001491310"/>
    </source>
</evidence>
<feature type="compositionally biased region" description="Low complexity" evidence="8">
    <location>
        <begin position="1732"/>
        <end position="1748"/>
    </location>
</feature>
<dbReference type="PROSITE" id="PS50237">
    <property type="entry name" value="HECT"/>
    <property type="match status" value="1"/>
</dbReference>
<dbReference type="InterPro" id="IPR050409">
    <property type="entry name" value="E3_ubiq-protein_ligase"/>
</dbReference>
<comment type="catalytic activity">
    <reaction evidence="1">
        <text>S-ubiquitinyl-[E2 ubiquitin-conjugating enzyme]-L-cysteine + [acceptor protein]-L-lysine = [E2 ubiquitin-conjugating enzyme]-L-cysteine + N(6)-ubiquitinyl-[acceptor protein]-L-lysine.</text>
        <dbReference type="EC" id="2.3.2.26"/>
    </reaction>
</comment>
<protein>
    <recommendedName>
        <fullName evidence="3">HECT-type E3 ubiquitin transferase</fullName>
        <ecNumber evidence="3">2.3.2.26</ecNumber>
    </recommendedName>
</protein>
<feature type="compositionally biased region" description="Gly residues" evidence="8">
    <location>
        <begin position="2050"/>
        <end position="2063"/>
    </location>
</feature>
<feature type="compositionally biased region" description="Basic and acidic residues" evidence="8">
    <location>
        <begin position="1786"/>
        <end position="1799"/>
    </location>
</feature>
<feature type="region of interest" description="Disordered" evidence="8">
    <location>
        <begin position="2155"/>
        <end position="2199"/>
    </location>
</feature>
<feature type="compositionally biased region" description="Gly residues" evidence="8">
    <location>
        <begin position="2086"/>
        <end position="2098"/>
    </location>
</feature>
<keyword evidence="12" id="KW-1185">Reference proteome</keyword>
<feature type="domain" description="HECT" evidence="10">
    <location>
        <begin position="4462"/>
        <end position="4801"/>
    </location>
</feature>
<proteinExistence type="inferred from homology"/>
<comment type="similarity">
    <text evidence="6">Belongs to the UPL family. TOM1/PTR1 subfamily.</text>
</comment>
<dbReference type="Pfam" id="PF06025">
    <property type="entry name" value="DUF913"/>
    <property type="match status" value="2"/>
</dbReference>
<feature type="region of interest" description="Disordered" evidence="8">
    <location>
        <begin position="2978"/>
        <end position="2998"/>
    </location>
</feature>
<dbReference type="Gene3D" id="3.90.1750.10">
    <property type="entry name" value="Hect, E3 ligase catalytic domains"/>
    <property type="match status" value="1"/>
</dbReference>
<comment type="pathway">
    <text evidence="2">Protein modification; protein ubiquitination.</text>
</comment>
<dbReference type="EMBL" id="JALJOT010000018">
    <property type="protein sequence ID" value="KAK9901273.1"/>
    <property type="molecule type" value="Genomic_DNA"/>
</dbReference>
<name>A0ABR2YBA6_9CHLO</name>
<keyword evidence="5 7" id="KW-0833">Ubl conjugation pathway</keyword>
<feature type="region of interest" description="Disordered" evidence="8">
    <location>
        <begin position="1999"/>
        <end position="2135"/>
    </location>
</feature>
<feature type="compositionally biased region" description="Acidic residues" evidence="8">
    <location>
        <begin position="2686"/>
        <end position="2702"/>
    </location>
</feature>
<evidence type="ECO:0000256" key="6">
    <source>
        <dbReference type="ARBA" id="ARBA00034494"/>
    </source>
</evidence>
<dbReference type="Pfam" id="PF06012">
    <property type="entry name" value="DUF908"/>
    <property type="match status" value="1"/>
</dbReference>
<evidence type="ECO:0000256" key="3">
    <source>
        <dbReference type="ARBA" id="ARBA00012485"/>
    </source>
</evidence>
<dbReference type="InterPro" id="IPR010309">
    <property type="entry name" value="E3_Ub_ligase_DUF908"/>
</dbReference>
<feature type="compositionally biased region" description="Low complexity" evidence="8">
    <location>
        <begin position="3389"/>
        <end position="3401"/>
    </location>
</feature>
<evidence type="ECO:0000313" key="11">
    <source>
        <dbReference type="EMBL" id="KAK9901273.1"/>
    </source>
</evidence>
<feature type="compositionally biased region" description="Low complexity" evidence="8">
    <location>
        <begin position="1261"/>
        <end position="1274"/>
    </location>
</feature>
<feature type="region of interest" description="Disordered" evidence="8">
    <location>
        <begin position="3622"/>
        <end position="3650"/>
    </location>
</feature>
<feature type="region of interest" description="Disordered" evidence="8">
    <location>
        <begin position="2262"/>
        <end position="2281"/>
    </location>
</feature>
<dbReference type="InterPro" id="IPR010314">
    <property type="entry name" value="E3_Ub_ligase_DUF913"/>
</dbReference>
<dbReference type="InterPro" id="IPR016024">
    <property type="entry name" value="ARM-type_fold"/>
</dbReference>
<dbReference type="EC" id="2.3.2.26" evidence="3"/>
<feature type="region of interest" description="Disordered" evidence="8">
    <location>
        <begin position="3377"/>
        <end position="3401"/>
    </location>
</feature>
<feature type="compositionally biased region" description="Acidic residues" evidence="8">
    <location>
        <begin position="2636"/>
        <end position="2664"/>
    </location>
</feature>
<feature type="region of interest" description="Disordered" evidence="8">
    <location>
        <begin position="1163"/>
        <end position="1187"/>
    </location>
</feature>
<dbReference type="Gene3D" id="3.30.2410.10">
    <property type="entry name" value="Hect, E3 ligase catalytic domain"/>
    <property type="match status" value="1"/>
</dbReference>
<evidence type="ECO:0000256" key="5">
    <source>
        <dbReference type="ARBA" id="ARBA00022786"/>
    </source>
</evidence>
<feature type="compositionally biased region" description="Polar residues" evidence="8">
    <location>
        <begin position="1938"/>
        <end position="1951"/>
    </location>
</feature>
<evidence type="ECO:0000256" key="7">
    <source>
        <dbReference type="PROSITE-ProRule" id="PRU00104"/>
    </source>
</evidence>
<feature type="compositionally biased region" description="Low complexity" evidence="8">
    <location>
        <begin position="3561"/>
        <end position="3583"/>
    </location>
</feature>
<feature type="region of interest" description="Disordered" evidence="8">
    <location>
        <begin position="4062"/>
        <end position="4112"/>
    </location>
</feature>
<dbReference type="PANTHER" id="PTHR11254:SF67">
    <property type="entry name" value="E3 UBIQUITIN-PROTEIN LIGASE HUWE1"/>
    <property type="match status" value="1"/>
</dbReference>
<dbReference type="Pfam" id="PF00632">
    <property type="entry name" value="HECT"/>
    <property type="match status" value="1"/>
</dbReference>
<feature type="region of interest" description="Disordered" evidence="8">
    <location>
        <begin position="828"/>
        <end position="853"/>
    </location>
</feature>
<evidence type="ECO:0000259" key="9">
    <source>
        <dbReference type="PROSITE" id="PS50030"/>
    </source>
</evidence>
<feature type="region of interest" description="Disordered" evidence="8">
    <location>
        <begin position="2833"/>
        <end position="2853"/>
    </location>
</feature>
<dbReference type="InterPro" id="IPR035983">
    <property type="entry name" value="Hect_E3_ubiquitin_ligase"/>
</dbReference>
<dbReference type="PROSITE" id="PS50030">
    <property type="entry name" value="UBA"/>
    <property type="match status" value="1"/>
</dbReference>
<dbReference type="SUPFAM" id="SSF56204">
    <property type="entry name" value="Hect, E3 ligase catalytic domain"/>
    <property type="match status" value="1"/>
</dbReference>
<feature type="region of interest" description="Disordered" evidence="8">
    <location>
        <begin position="4335"/>
        <end position="4372"/>
    </location>
</feature>
<evidence type="ECO:0000256" key="1">
    <source>
        <dbReference type="ARBA" id="ARBA00000885"/>
    </source>
</evidence>
<evidence type="ECO:0000259" key="10">
    <source>
        <dbReference type="PROSITE" id="PS50237"/>
    </source>
</evidence>
<dbReference type="Pfam" id="PF22562">
    <property type="entry name" value="UBA_7"/>
    <property type="match status" value="1"/>
</dbReference>
<evidence type="ECO:0000256" key="4">
    <source>
        <dbReference type="ARBA" id="ARBA00022679"/>
    </source>
</evidence>
<feature type="compositionally biased region" description="Low complexity" evidence="8">
    <location>
        <begin position="2033"/>
        <end position="2049"/>
    </location>
</feature>
<dbReference type="InterPro" id="IPR025527">
    <property type="entry name" value="HUWE1/Rev1_UBM"/>
</dbReference>
<feature type="active site" description="Glycyl thioester intermediate" evidence="7">
    <location>
        <position position="4768"/>
    </location>
</feature>
<feature type="compositionally biased region" description="Polar residues" evidence="8">
    <location>
        <begin position="2166"/>
        <end position="2184"/>
    </location>
</feature>
<feature type="region of interest" description="Disordered" evidence="8">
    <location>
        <begin position="3045"/>
        <end position="3097"/>
    </location>
</feature>
<feature type="region of interest" description="Disordered" evidence="8">
    <location>
        <begin position="3262"/>
        <end position="3307"/>
    </location>
</feature>
<feature type="region of interest" description="Disordered" evidence="8">
    <location>
        <begin position="3694"/>
        <end position="3716"/>
    </location>
</feature>
<feature type="compositionally biased region" description="Acidic residues" evidence="8">
    <location>
        <begin position="2709"/>
        <end position="2733"/>
    </location>
</feature>
<feature type="region of interest" description="Disordered" evidence="8">
    <location>
        <begin position="1928"/>
        <end position="1951"/>
    </location>
</feature>
<dbReference type="CDD" id="cd00078">
    <property type="entry name" value="HECTc"/>
    <property type="match status" value="1"/>
</dbReference>
<dbReference type="InterPro" id="IPR000569">
    <property type="entry name" value="HECT_dom"/>
</dbReference>
<dbReference type="Pfam" id="PF14377">
    <property type="entry name" value="UBM"/>
    <property type="match status" value="3"/>
</dbReference>